<dbReference type="EMBL" id="MU853777">
    <property type="protein sequence ID" value="KAK3942062.1"/>
    <property type="molecule type" value="Genomic_DNA"/>
</dbReference>
<reference evidence="3" key="1">
    <citation type="journal article" date="2023" name="Mol. Phylogenet. Evol.">
        <title>Genome-scale phylogeny and comparative genomics of the fungal order Sordariales.</title>
        <authorList>
            <person name="Hensen N."/>
            <person name="Bonometti L."/>
            <person name="Westerberg I."/>
            <person name="Brannstrom I.O."/>
            <person name="Guillou S."/>
            <person name="Cros-Aarteil S."/>
            <person name="Calhoun S."/>
            <person name="Haridas S."/>
            <person name="Kuo A."/>
            <person name="Mondo S."/>
            <person name="Pangilinan J."/>
            <person name="Riley R."/>
            <person name="LaButti K."/>
            <person name="Andreopoulos B."/>
            <person name="Lipzen A."/>
            <person name="Chen C."/>
            <person name="Yan M."/>
            <person name="Daum C."/>
            <person name="Ng V."/>
            <person name="Clum A."/>
            <person name="Steindorff A."/>
            <person name="Ohm R.A."/>
            <person name="Martin F."/>
            <person name="Silar P."/>
            <person name="Natvig D.O."/>
            <person name="Lalanne C."/>
            <person name="Gautier V."/>
            <person name="Ament-Velasquez S.L."/>
            <person name="Kruys A."/>
            <person name="Hutchinson M.I."/>
            <person name="Powell A.J."/>
            <person name="Barry K."/>
            <person name="Miller A.N."/>
            <person name="Grigoriev I.V."/>
            <person name="Debuchy R."/>
            <person name="Gladieux P."/>
            <person name="Hiltunen Thoren M."/>
            <person name="Johannesson H."/>
        </authorList>
    </citation>
    <scope>NUCLEOTIDE SEQUENCE [LARGE SCALE GENOMIC DNA]</scope>
    <source>
        <strain evidence="3">CBS 340.73</strain>
    </source>
</reference>
<keyword evidence="1" id="KW-0732">Signal</keyword>
<evidence type="ECO:0000313" key="3">
    <source>
        <dbReference type="Proteomes" id="UP001303473"/>
    </source>
</evidence>
<dbReference type="Proteomes" id="UP001303473">
    <property type="component" value="Unassembled WGS sequence"/>
</dbReference>
<name>A0AAN6S5N8_9PEZI</name>
<evidence type="ECO:0000313" key="2">
    <source>
        <dbReference type="EMBL" id="KAK3942062.1"/>
    </source>
</evidence>
<feature type="signal peptide" evidence="1">
    <location>
        <begin position="1"/>
        <end position="25"/>
    </location>
</feature>
<evidence type="ECO:0000256" key="1">
    <source>
        <dbReference type="SAM" id="SignalP"/>
    </source>
</evidence>
<dbReference type="AlphaFoldDB" id="A0AAN6S5N8"/>
<sequence>MWLVSVVPCALMVLMIFNLPKTAFAEVVPCRVGDTDQTIRDSLAISALSPVIVLSGMPNTDGQELRVVCKCYECHFHRERDRWTSRSRKAISTNQRKYQTKRDCEMARATKCSAV</sequence>
<protein>
    <recommendedName>
        <fullName evidence="4">Secreted protein</fullName>
    </recommendedName>
</protein>
<feature type="chain" id="PRO_5042820160" description="Secreted protein" evidence="1">
    <location>
        <begin position="26"/>
        <end position="115"/>
    </location>
</feature>
<proteinExistence type="predicted"/>
<accession>A0AAN6S5N8</accession>
<gene>
    <name evidence="2" type="ORF">QBC46DRAFT_381095</name>
</gene>
<comment type="caution">
    <text evidence="2">The sequence shown here is derived from an EMBL/GenBank/DDBJ whole genome shotgun (WGS) entry which is preliminary data.</text>
</comment>
<evidence type="ECO:0008006" key="4">
    <source>
        <dbReference type="Google" id="ProtNLM"/>
    </source>
</evidence>
<keyword evidence="3" id="KW-1185">Reference proteome</keyword>
<organism evidence="2 3">
    <name type="scientific">Diplogelasinospora grovesii</name>
    <dbReference type="NCBI Taxonomy" id="303347"/>
    <lineage>
        <taxon>Eukaryota</taxon>
        <taxon>Fungi</taxon>
        <taxon>Dikarya</taxon>
        <taxon>Ascomycota</taxon>
        <taxon>Pezizomycotina</taxon>
        <taxon>Sordariomycetes</taxon>
        <taxon>Sordariomycetidae</taxon>
        <taxon>Sordariales</taxon>
        <taxon>Diplogelasinosporaceae</taxon>
        <taxon>Diplogelasinospora</taxon>
    </lineage>
</organism>